<dbReference type="SUPFAM" id="SSF53901">
    <property type="entry name" value="Thiolase-like"/>
    <property type="match status" value="1"/>
</dbReference>
<dbReference type="InterPro" id="IPR016039">
    <property type="entry name" value="Thiolase-like"/>
</dbReference>
<evidence type="ECO:0000313" key="2">
    <source>
        <dbReference type="EMBL" id="GAA3508335.1"/>
    </source>
</evidence>
<name>A0ABP6ULE6_9FLAO</name>
<evidence type="ECO:0000313" key="3">
    <source>
        <dbReference type="Proteomes" id="UP001500459"/>
    </source>
</evidence>
<dbReference type="Proteomes" id="UP001500459">
    <property type="component" value="Unassembled WGS sequence"/>
</dbReference>
<protein>
    <submittedName>
        <fullName evidence="2">Beta-ketoacyl synthase chain length factor</fullName>
    </submittedName>
</protein>
<keyword evidence="3" id="KW-1185">Reference proteome</keyword>
<reference evidence="3" key="1">
    <citation type="journal article" date="2019" name="Int. J. Syst. Evol. Microbiol.">
        <title>The Global Catalogue of Microorganisms (GCM) 10K type strain sequencing project: providing services to taxonomists for standard genome sequencing and annotation.</title>
        <authorList>
            <consortium name="The Broad Institute Genomics Platform"/>
            <consortium name="The Broad Institute Genome Sequencing Center for Infectious Disease"/>
            <person name="Wu L."/>
            <person name="Ma J."/>
        </authorList>
    </citation>
    <scope>NUCLEOTIDE SEQUENCE [LARGE SCALE GENOMIC DNA]</scope>
    <source>
        <strain evidence="3">JCM 17106</strain>
    </source>
</reference>
<evidence type="ECO:0000259" key="1">
    <source>
        <dbReference type="Pfam" id="PF13723"/>
    </source>
</evidence>
<accession>A0ABP6ULE6</accession>
<dbReference type="EMBL" id="BAABCW010000006">
    <property type="protein sequence ID" value="GAA3508335.1"/>
    <property type="molecule type" value="Genomic_DNA"/>
</dbReference>
<proteinExistence type="predicted"/>
<dbReference type="Pfam" id="PF13723">
    <property type="entry name" value="Ketoacyl-synt_2"/>
    <property type="match status" value="1"/>
</dbReference>
<dbReference type="Gene3D" id="3.40.47.10">
    <property type="match status" value="1"/>
</dbReference>
<dbReference type="InterPro" id="IPR014030">
    <property type="entry name" value="Ketoacyl_synth_N"/>
</dbReference>
<sequence>MDPCFINGIASISAQPTTNPTSFLEEIISYHQPIFKAKDPDYKQYISPATMRRMSKAVKMGVTAATMALEASATSIPDAIITGTGMGCKQDSERFLENILHNDEEFLTPTPFIQSTHNTVGGQIALGLGCKAYNITYVQGSVSFELAAMDAQLILSEEPSKHILVGGIDEVAKNSIVLHTYDEQIKDTDAVDVMNLLNTKTIGSVSSEGATFMVLGSKKTEKSLAKIIDIHTISKATPDIIQEQIETFIIRQGMTLQDIDTVILGNNGDINFDHYYTSLQTSIFSDMEQLCYKHLIGEYPVASGFGFWLASKIFTLNKVPSVLKVNQIKAKKHINILLYNQYLGKDHSIVLLQKC</sequence>
<gene>
    <name evidence="2" type="ORF">GCM10022393_19170</name>
</gene>
<feature type="domain" description="Beta-ketoacyl synthase-like N-terminal" evidence="1">
    <location>
        <begin position="44"/>
        <end position="171"/>
    </location>
</feature>
<comment type="caution">
    <text evidence="2">The sequence shown here is derived from an EMBL/GenBank/DDBJ whole genome shotgun (WGS) entry which is preliminary data.</text>
</comment>
<organism evidence="2 3">
    <name type="scientific">Aquimarina addita</name>
    <dbReference type="NCBI Taxonomy" id="870485"/>
    <lineage>
        <taxon>Bacteria</taxon>
        <taxon>Pseudomonadati</taxon>
        <taxon>Bacteroidota</taxon>
        <taxon>Flavobacteriia</taxon>
        <taxon>Flavobacteriales</taxon>
        <taxon>Flavobacteriaceae</taxon>
        <taxon>Aquimarina</taxon>
    </lineage>
</organism>